<feature type="transmembrane region" description="Helical" evidence="7">
    <location>
        <begin position="340"/>
        <end position="357"/>
    </location>
</feature>
<dbReference type="PANTHER" id="PTHR43791:SF103">
    <property type="entry name" value="MAJOR FACILITATOR SUPERFAMILY (MFS) PROFILE DOMAIN-CONTAINING PROTEIN-RELATED"/>
    <property type="match status" value="1"/>
</dbReference>
<feature type="transmembrane region" description="Helical" evidence="7">
    <location>
        <begin position="40"/>
        <end position="57"/>
    </location>
</feature>
<keyword evidence="2" id="KW-0813">Transport</keyword>
<feature type="transmembrane region" description="Helical" evidence="7">
    <location>
        <begin position="308"/>
        <end position="328"/>
    </location>
</feature>
<keyword evidence="10" id="KW-1185">Reference proteome</keyword>
<feature type="transmembrane region" description="Helical" evidence="7">
    <location>
        <begin position="111"/>
        <end position="133"/>
    </location>
</feature>
<feature type="transmembrane region" description="Helical" evidence="7">
    <location>
        <begin position="398"/>
        <end position="418"/>
    </location>
</feature>
<feature type="transmembrane region" description="Helical" evidence="7">
    <location>
        <begin position="277"/>
        <end position="302"/>
    </location>
</feature>
<dbReference type="Pfam" id="PF07690">
    <property type="entry name" value="MFS_1"/>
    <property type="match status" value="1"/>
</dbReference>
<accession>A0A9W4IFG8</accession>
<dbReference type="InterPro" id="IPR020846">
    <property type="entry name" value="MFS_dom"/>
</dbReference>
<comment type="caution">
    <text evidence="9">The sequence shown here is derived from an EMBL/GenBank/DDBJ whole genome shotgun (WGS) entry which is preliminary data.</text>
</comment>
<name>A0A9W4IFG8_9EURO</name>
<comment type="subcellular location">
    <subcellularLocation>
        <location evidence="1">Membrane</location>
        <topology evidence="1">Multi-pass membrane protein</topology>
    </subcellularLocation>
</comment>
<evidence type="ECO:0000256" key="6">
    <source>
        <dbReference type="ARBA" id="ARBA00037968"/>
    </source>
</evidence>
<feature type="transmembrane region" description="Helical" evidence="7">
    <location>
        <begin position="77"/>
        <end position="99"/>
    </location>
</feature>
<comment type="similarity">
    <text evidence="6">Belongs to the major facilitator superfamily. Allantoate permease family.</text>
</comment>
<dbReference type="FunFam" id="1.20.1250.20:FF:000064">
    <property type="entry name" value="MFS allantoate transporter"/>
    <property type="match status" value="1"/>
</dbReference>
<keyword evidence="5 7" id="KW-0472">Membrane</keyword>
<proteinExistence type="inferred from homology"/>
<dbReference type="InterPro" id="IPR036259">
    <property type="entry name" value="MFS_trans_sf"/>
</dbReference>
<dbReference type="InterPro" id="IPR011701">
    <property type="entry name" value="MFS"/>
</dbReference>
<dbReference type="GO" id="GO:0016020">
    <property type="term" value="C:membrane"/>
    <property type="evidence" value="ECO:0007669"/>
    <property type="project" value="UniProtKB-SubCell"/>
</dbReference>
<evidence type="ECO:0000256" key="1">
    <source>
        <dbReference type="ARBA" id="ARBA00004141"/>
    </source>
</evidence>
<sequence>MTSIGLDTKSDPSEGLKHSTTVGSITYVSPEESRRVRRKVDLILLPILGFCYFLQFLDKQTLSYASLLGMIEDTHLAGTQFSWTGSIFYFGFIFWSYPTMYLSVRLPIGKYLGATVFVWAAILMCHAACYSFMGLMITRFFLGAFEASIAPGFSLITGMWYTRRQQPLRYGLWFAGGSMATLFGGLLSYGIGHIDGGSVAAWQYLFLIFGAVTAVWGIVMLIFLPDTPAKTFWLTSDERSTTLHNIMADGQTGTKSSYKFSQVLEAFRDPVTWCLSLYSFCVNIANGGLTTFGSLVVQGFGFKGLEALLIQMPTGAAQLFFVIASAVLCSTFPNIRTLTMMALALISLLGMVLMYALPDSNQAGRMAGFCLSLAFSANMPLAMSLITSNVRGLTKRAVINACVLVMYCVGNIVGPQFFSVDEAPRYERGITASLCGFGLGFFWILVLRLYLQWQNKKRAGEVELDMPQEMLLLEDRTDWETPGCKYVL</sequence>
<dbReference type="EMBL" id="CAJVPG010000055">
    <property type="protein sequence ID" value="CAG8293648.1"/>
    <property type="molecule type" value="Genomic_DNA"/>
</dbReference>
<organism evidence="9 10">
    <name type="scientific">Penicillium salamii</name>
    <dbReference type="NCBI Taxonomy" id="1612424"/>
    <lineage>
        <taxon>Eukaryota</taxon>
        <taxon>Fungi</taxon>
        <taxon>Dikarya</taxon>
        <taxon>Ascomycota</taxon>
        <taxon>Pezizomycotina</taxon>
        <taxon>Eurotiomycetes</taxon>
        <taxon>Eurotiomycetidae</taxon>
        <taxon>Eurotiales</taxon>
        <taxon>Aspergillaceae</taxon>
        <taxon>Penicillium</taxon>
    </lineage>
</organism>
<feature type="transmembrane region" description="Helical" evidence="7">
    <location>
        <begin position="363"/>
        <end position="386"/>
    </location>
</feature>
<evidence type="ECO:0000259" key="8">
    <source>
        <dbReference type="PROSITE" id="PS50850"/>
    </source>
</evidence>
<feature type="transmembrane region" description="Helical" evidence="7">
    <location>
        <begin position="204"/>
        <end position="224"/>
    </location>
</feature>
<gene>
    <name evidence="9" type="ORF">PSALAMII_LOCUS1701</name>
</gene>
<keyword evidence="3 7" id="KW-0812">Transmembrane</keyword>
<feature type="transmembrane region" description="Helical" evidence="7">
    <location>
        <begin position="139"/>
        <end position="160"/>
    </location>
</feature>
<feature type="transmembrane region" description="Helical" evidence="7">
    <location>
        <begin position="172"/>
        <end position="192"/>
    </location>
</feature>
<dbReference type="SUPFAM" id="SSF103473">
    <property type="entry name" value="MFS general substrate transporter"/>
    <property type="match status" value="1"/>
</dbReference>
<dbReference type="PROSITE" id="PS50850">
    <property type="entry name" value="MFS"/>
    <property type="match status" value="1"/>
</dbReference>
<dbReference type="Proteomes" id="UP001152649">
    <property type="component" value="Unassembled WGS sequence"/>
</dbReference>
<dbReference type="PANTHER" id="PTHR43791">
    <property type="entry name" value="PERMEASE-RELATED"/>
    <property type="match status" value="1"/>
</dbReference>
<dbReference type="OrthoDB" id="6730379at2759"/>
<reference evidence="9" key="1">
    <citation type="submission" date="2021-07" db="EMBL/GenBank/DDBJ databases">
        <authorList>
            <person name="Branca A.L. A."/>
        </authorList>
    </citation>
    <scope>NUCLEOTIDE SEQUENCE</scope>
</reference>
<evidence type="ECO:0000256" key="2">
    <source>
        <dbReference type="ARBA" id="ARBA00022448"/>
    </source>
</evidence>
<keyword evidence="4 7" id="KW-1133">Transmembrane helix</keyword>
<feature type="transmembrane region" description="Helical" evidence="7">
    <location>
        <begin position="430"/>
        <end position="451"/>
    </location>
</feature>
<evidence type="ECO:0000256" key="5">
    <source>
        <dbReference type="ARBA" id="ARBA00023136"/>
    </source>
</evidence>
<feature type="domain" description="Major facilitator superfamily (MFS) profile" evidence="8">
    <location>
        <begin position="44"/>
        <end position="488"/>
    </location>
</feature>
<evidence type="ECO:0000256" key="4">
    <source>
        <dbReference type="ARBA" id="ARBA00022989"/>
    </source>
</evidence>
<evidence type="ECO:0000256" key="7">
    <source>
        <dbReference type="SAM" id="Phobius"/>
    </source>
</evidence>
<protein>
    <recommendedName>
        <fullName evidence="8">Major facilitator superfamily (MFS) profile domain-containing protein</fullName>
    </recommendedName>
</protein>
<dbReference type="AlphaFoldDB" id="A0A9W4IFG8"/>
<evidence type="ECO:0000256" key="3">
    <source>
        <dbReference type="ARBA" id="ARBA00022692"/>
    </source>
</evidence>
<evidence type="ECO:0000313" key="10">
    <source>
        <dbReference type="Proteomes" id="UP001152649"/>
    </source>
</evidence>
<dbReference type="GO" id="GO:0022857">
    <property type="term" value="F:transmembrane transporter activity"/>
    <property type="evidence" value="ECO:0007669"/>
    <property type="project" value="InterPro"/>
</dbReference>
<evidence type="ECO:0000313" key="9">
    <source>
        <dbReference type="EMBL" id="CAG8293648.1"/>
    </source>
</evidence>
<dbReference type="Gene3D" id="1.20.1250.20">
    <property type="entry name" value="MFS general substrate transporter like domains"/>
    <property type="match status" value="2"/>
</dbReference>